<name>A0ABR1JMC7_9AGAR</name>
<evidence type="ECO:0000313" key="2">
    <source>
        <dbReference type="EMBL" id="KAK7461471.1"/>
    </source>
</evidence>
<feature type="region of interest" description="Disordered" evidence="1">
    <location>
        <begin position="215"/>
        <end position="243"/>
    </location>
</feature>
<dbReference type="Proteomes" id="UP001498398">
    <property type="component" value="Unassembled WGS sequence"/>
</dbReference>
<feature type="compositionally biased region" description="Low complexity" evidence="1">
    <location>
        <begin position="316"/>
        <end position="346"/>
    </location>
</feature>
<proteinExistence type="predicted"/>
<evidence type="ECO:0000256" key="1">
    <source>
        <dbReference type="SAM" id="MobiDB-lite"/>
    </source>
</evidence>
<dbReference type="EMBL" id="JBANRG010000013">
    <property type="protein sequence ID" value="KAK7461471.1"/>
    <property type="molecule type" value="Genomic_DNA"/>
</dbReference>
<gene>
    <name evidence="2" type="ORF">VKT23_008648</name>
</gene>
<feature type="region of interest" description="Disordered" evidence="1">
    <location>
        <begin position="276"/>
        <end position="354"/>
    </location>
</feature>
<reference evidence="2 3" key="1">
    <citation type="submission" date="2024-01" db="EMBL/GenBank/DDBJ databases">
        <title>A draft genome for the cacao thread blight pathogen Marasmiellus scandens.</title>
        <authorList>
            <person name="Baruah I.K."/>
            <person name="Leung J."/>
            <person name="Bukari Y."/>
            <person name="Amoako-Attah I."/>
            <person name="Meinhardt L.W."/>
            <person name="Bailey B.A."/>
            <person name="Cohen S.P."/>
        </authorList>
    </citation>
    <scope>NUCLEOTIDE SEQUENCE [LARGE SCALE GENOMIC DNA]</scope>
    <source>
        <strain evidence="2 3">GH-19</strain>
    </source>
</reference>
<accession>A0ABR1JMC7</accession>
<comment type="caution">
    <text evidence="2">The sequence shown here is derived from an EMBL/GenBank/DDBJ whole genome shotgun (WGS) entry which is preliminary data.</text>
</comment>
<feature type="compositionally biased region" description="Polar residues" evidence="1">
    <location>
        <begin position="276"/>
        <end position="300"/>
    </location>
</feature>
<evidence type="ECO:0000313" key="3">
    <source>
        <dbReference type="Proteomes" id="UP001498398"/>
    </source>
</evidence>
<organism evidence="2 3">
    <name type="scientific">Marasmiellus scandens</name>
    <dbReference type="NCBI Taxonomy" id="2682957"/>
    <lineage>
        <taxon>Eukaryota</taxon>
        <taxon>Fungi</taxon>
        <taxon>Dikarya</taxon>
        <taxon>Basidiomycota</taxon>
        <taxon>Agaricomycotina</taxon>
        <taxon>Agaricomycetes</taxon>
        <taxon>Agaricomycetidae</taxon>
        <taxon>Agaricales</taxon>
        <taxon>Marasmiineae</taxon>
        <taxon>Omphalotaceae</taxon>
        <taxon>Marasmiellus</taxon>
    </lineage>
</organism>
<protein>
    <submittedName>
        <fullName evidence="2">Uncharacterized protein</fullName>
    </submittedName>
</protein>
<keyword evidence="3" id="KW-1185">Reference proteome</keyword>
<sequence length="354" mass="38349">MQQLIGWFYNDGSKRKQQGIVSSDAIQNIIVPKSRSKGNRSHTNVQNFSATHYVELIKPKVDQELEQMRAQTGNGKLAKGAHLPVVVRVTKDIWESLPEDVKTDIRNKKEDEDLAQQKGIEGRKIIDEFPRYLTTICNNLHRQTNFAVSMIVGGWSETQQQIVVHGRFHAGENELGLPFNTAHQEYKTQWADIFGAFVSNYIKAECIQNPDVHPPVGPKKSLTPTQSSPIPGPSLSPALSCQSTDFAENPGAASVSVPLPALSLSSMGNMLASENDWSSYSPSASTGNIPPTSQVPSTGNMPPGVDIPSSPPTPQVPSTCNVPPSMNNPSSYNPSSTASSSNPVPSQTHTLTVV</sequence>